<dbReference type="InterPro" id="IPR009057">
    <property type="entry name" value="Homeodomain-like_sf"/>
</dbReference>
<evidence type="ECO:0000259" key="5">
    <source>
        <dbReference type="PROSITE" id="PS50977"/>
    </source>
</evidence>
<keyword evidence="3" id="KW-0804">Transcription</keyword>
<dbReference type="GO" id="GO:0003677">
    <property type="term" value="F:DNA binding"/>
    <property type="evidence" value="ECO:0007669"/>
    <property type="project" value="UniProtKB-UniRule"/>
</dbReference>
<dbReference type="SUPFAM" id="SSF48498">
    <property type="entry name" value="Tetracyclin repressor-like, C-terminal domain"/>
    <property type="match status" value="1"/>
</dbReference>
<evidence type="ECO:0000313" key="7">
    <source>
        <dbReference type="Proteomes" id="UP000234503"/>
    </source>
</evidence>
<evidence type="ECO:0000256" key="2">
    <source>
        <dbReference type="ARBA" id="ARBA00023125"/>
    </source>
</evidence>
<dbReference type="Proteomes" id="UP000234503">
    <property type="component" value="Unassembled WGS sequence"/>
</dbReference>
<comment type="caution">
    <text evidence="6">The sequence shown here is derived from an EMBL/GenBank/DDBJ whole genome shotgun (WGS) entry which is preliminary data.</text>
</comment>
<evidence type="ECO:0000256" key="1">
    <source>
        <dbReference type="ARBA" id="ARBA00023015"/>
    </source>
</evidence>
<dbReference type="PRINTS" id="PR00455">
    <property type="entry name" value="HTHTETR"/>
</dbReference>
<keyword evidence="1" id="KW-0805">Transcription regulation</keyword>
<feature type="domain" description="HTH tetR-type" evidence="5">
    <location>
        <begin position="19"/>
        <end position="79"/>
    </location>
</feature>
<keyword evidence="2 4" id="KW-0238">DNA-binding</keyword>
<evidence type="ECO:0000256" key="3">
    <source>
        <dbReference type="ARBA" id="ARBA00023163"/>
    </source>
</evidence>
<dbReference type="AlphaFoldDB" id="A0A2N5E449"/>
<reference evidence="6 7" key="1">
    <citation type="submission" date="2017-12" db="EMBL/GenBank/DDBJ databases">
        <title>Characterization of six clinical isolates of Enterochimera gen. nov., a novel genus of the Yersiniaciae family and the three species Enterochimera arupensis sp. nov., Enterochimera coloradensis sp. nov, and Enterochimera californica sp. nov.</title>
        <authorList>
            <person name="Rossi A."/>
            <person name="Fisher M."/>
        </authorList>
    </citation>
    <scope>NUCLEOTIDE SEQUENCE [LARGE SCALE GENOMIC DNA]</scope>
    <source>
        <strain evidence="7">2016-Iso4</strain>
    </source>
</reference>
<organism evidence="6 7">
    <name type="scientific">Chimaeribacter coloradensis</name>
    <dbReference type="NCBI Taxonomy" id="2060068"/>
    <lineage>
        <taxon>Bacteria</taxon>
        <taxon>Pseudomonadati</taxon>
        <taxon>Pseudomonadota</taxon>
        <taxon>Gammaproteobacteria</taxon>
        <taxon>Enterobacterales</taxon>
        <taxon>Yersiniaceae</taxon>
        <taxon>Chimaeribacter</taxon>
    </lineage>
</organism>
<name>A0A2N5E449_9GAMM</name>
<dbReference type="PROSITE" id="PS50977">
    <property type="entry name" value="HTH_TETR_2"/>
    <property type="match status" value="1"/>
</dbReference>
<dbReference type="OrthoDB" id="270177at2"/>
<evidence type="ECO:0000313" key="6">
    <source>
        <dbReference type="EMBL" id="PLR35619.1"/>
    </source>
</evidence>
<dbReference type="PANTHER" id="PTHR47506">
    <property type="entry name" value="TRANSCRIPTIONAL REGULATORY PROTEIN"/>
    <property type="match status" value="1"/>
</dbReference>
<dbReference type="Gene3D" id="1.10.357.10">
    <property type="entry name" value="Tetracycline Repressor, domain 2"/>
    <property type="match status" value="1"/>
</dbReference>
<dbReference type="Gene3D" id="1.10.10.60">
    <property type="entry name" value="Homeodomain-like"/>
    <property type="match status" value="1"/>
</dbReference>
<dbReference type="SUPFAM" id="SSF46689">
    <property type="entry name" value="Homeodomain-like"/>
    <property type="match status" value="1"/>
</dbReference>
<dbReference type="PANTHER" id="PTHR47506:SF10">
    <property type="entry name" value="TRANSCRIPTIONAL REGULATORY PROTEIN"/>
    <property type="match status" value="1"/>
</dbReference>
<feature type="DNA-binding region" description="H-T-H motif" evidence="4">
    <location>
        <begin position="42"/>
        <end position="61"/>
    </location>
</feature>
<dbReference type="InterPro" id="IPR036271">
    <property type="entry name" value="Tet_transcr_reg_TetR-rel_C_sf"/>
</dbReference>
<protein>
    <submittedName>
        <fullName evidence="6">TetR/AcrR family transcriptional regulator</fullName>
    </submittedName>
</protein>
<dbReference type="RefSeq" id="WP_101824354.1">
    <property type="nucleotide sequence ID" value="NZ_PJZH01000008.1"/>
</dbReference>
<evidence type="ECO:0000256" key="4">
    <source>
        <dbReference type="PROSITE-ProRule" id="PRU00335"/>
    </source>
</evidence>
<accession>A0A2N5E449</accession>
<sequence length="205" mass="21872">MKSLSASASARPLPGRPRAFDEEQFLDGAITLFRSQGFSGVSISDITAATGLTTGSIYKAYKDKEGVFAKALERYVLLREEHLKMRLAKAANGKEKIAELLRDYVELSQGRDGRLGCMVVAGVTHIDQLGIVAGDLEKQLATRRRALEALIEQGKQDGSIAGTTHATAAAEVILALLQGMRVVGKASTLTRDGGDFVAQALKLLG</sequence>
<keyword evidence="7" id="KW-1185">Reference proteome</keyword>
<dbReference type="EMBL" id="PJZH01000008">
    <property type="protein sequence ID" value="PLR35619.1"/>
    <property type="molecule type" value="Genomic_DNA"/>
</dbReference>
<proteinExistence type="predicted"/>
<dbReference type="Pfam" id="PF00440">
    <property type="entry name" value="TetR_N"/>
    <property type="match status" value="1"/>
</dbReference>
<gene>
    <name evidence="6" type="ORF">CYR32_10535</name>
</gene>
<dbReference type="InterPro" id="IPR001647">
    <property type="entry name" value="HTH_TetR"/>
</dbReference>